<keyword evidence="3" id="KW-1185">Reference proteome</keyword>
<reference evidence="2" key="1">
    <citation type="submission" date="2017-07" db="EMBL/GenBank/DDBJ databases">
        <title>Taro Niue Genome Assembly and Annotation.</title>
        <authorList>
            <person name="Atibalentja N."/>
            <person name="Keating K."/>
            <person name="Fields C.J."/>
        </authorList>
    </citation>
    <scope>NUCLEOTIDE SEQUENCE</scope>
    <source>
        <strain evidence="2">Niue_2</strain>
        <tissue evidence="2">Leaf</tissue>
    </source>
</reference>
<dbReference type="EMBL" id="NMUH01000587">
    <property type="protein sequence ID" value="MQL81765.1"/>
    <property type="molecule type" value="Genomic_DNA"/>
</dbReference>
<feature type="compositionally biased region" description="Basic and acidic residues" evidence="1">
    <location>
        <begin position="29"/>
        <end position="38"/>
    </location>
</feature>
<evidence type="ECO:0000313" key="2">
    <source>
        <dbReference type="EMBL" id="MQL81765.1"/>
    </source>
</evidence>
<evidence type="ECO:0000256" key="1">
    <source>
        <dbReference type="SAM" id="MobiDB-lite"/>
    </source>
</evidence>
<evidence type="ECO:0000313" key="3">
    <source>
        <dbReference type="Proteomes" id="UP000652761"/>
    </source>
</evidence>
<comment type="caution">
    <text evidence="2">The sequence shown here is derived from an EMBL/GenBank/DDBJ whole genome shotgun (WGS) entry which is preliminary data.</text>
</comment>
<feature type="region of interest" description="Disordered" evidence="1">
    <location>
        <begin position="1"/>
        <end position="49"/>
    </location>
</feature>
<dbReference type="Proteomes" id="UP000652761">
    <property type="component" value="Unassembled WGS sequence"/>
</dbReference>
<name>A0A843UE51_COLES</name>
<sequence>MISSPPTPNPTANNSLPRVPSPPLPSGDGGERGSEERGAASAALRRPPPFLTRRWRVQYKICPARPHSRGRDSPHLRPVSSPFFYFYRRCLRLFGSSQSGCSGCEEVLV</sequence>
<protein>
    <submittedName>
        <fullName evidence="2">Uncharacterized protein</fullName>
    </submittedName>
</protein>
<accession>A0A843UE51</accession>
<organism evidence="2 3">
    <name type="scientific">Colocasia esculenta</name>
    <name type="common">Wild taro</name>
    <name type="synonym">Arum esculentum</name>
    <dbReference type="NCBI Taxonomy" id="4460"/>
    <lineage>
        <taxon>Eukaryota</taxon>
        <taxon>Viridiplantae</taxon>
        <taxon>Streptophyta</taxon>
        <taxon>Embryophyta</taxon>
        <taxon>Tracheophyta</taxon>
        <taxon>Spermatophyta</taxon>
        <taxon>Magnoliopsida</taxon>
        <taxon>Liliopsida</taxon>
        <taxon>Araceae</taxon>
        <taxon>Aroideae</taxon>
        <taxon>Colocasieae</taxon>
        <taxon>Colocasia</taxon>
    </lineage>
</organism>
<proteinExistence type="predicted"/>
<gene>
    <name evidence="2" type="ORF">Taro_014233</name>
</gene>
<dbReference type="AlphaFoldDB" id="A0A843UE51"/>